<feature type="region of interest" description="Disordered" evidence="1">
    <location>
        <begin position="307"/>
        <end position="352"/>
    </location>
</feature>
<evidence type="ECO:0000313" key="3">
    <source>
        <dbReference type="Proteomes" id="UP000231791"/>
    </source>
</evidence>
<dbReference type="Proteomes" id="UP000231791">
    <property type="component" value="Chromosome"/>
</dbReference>
<dbReference type="KEGG" id="slx:SLAV_02315"/>
<dbReference type="EMBL" id="CP024985">
    <property type="protein sequence ID" value="ATZ22387.1"/>
    <property type="molecule type" value="Genomic_DNA"/>
</dbReference>
<accession>A0A2K8P6L2</accession>
<sequence>MFGVPGPDGGPGAAGVEQAEGAVVGVVPQAGVHPVVQEVSQYGVAEDQGAGRGTGADQVGAGQGAEGGGGTVAGVPGHVRGVTGAKGLPEDCGGGQHLGAVAREGLQFGEHRRRGAQQRACRVRPRRPLAGVVARRQQDAQGARVAEGACGQLFGGPAACQGGDGRRVQRSGFHADQVPRVRGVVQGGEQGGRRLPGPQGESQDQRVRGAVLGEGFQQPGRGGIRVVEVVQHEHAPAAAVPARAAVEQGAYQLVIRSRVPRGPGLGGGRTGAGRRGHGPFPGVAEDLVRLGLTGACPGPEHGCAPFGGEPGEQVQQGGLSDAGVPGDLKDRAPAGAELLDGPGERGGLLPPPRQCRCF</sequence>
<reference evidence="2 3" key="1">
    <citation type="submission" date="2017-11" db="EMBL/GenBank/DDBJ databases">
        <title>Complete genome sequence of Streptomyces lavendulae subsp. lavendulae CCM 3239 (formerly 'Streptomyces aureofaciens CCM 3239'), the producer of the angucycline-type antibiotic auricin.</title>
        <authorList>
            <person name="Busche T."/>
            <person name="Novakova R."/>
            <person name="Al'Dilaimi A."/>
            <person name="Homerova D."/>
            <person name="Feckova L."/>
            <person name="Rezuchova B."/>
            <person name="Mingyar E."/>
            <person name="Csolleiova D."/>
            <person name="Bekeova C."/>
            <person name="Winkler A."/>
            <person name="Sevcikova B."/>
            <person name="Kalinowski J."/>
            <person name="Kormanec J."/>
            <person name="Ruckert C."/>
        </authorList>
    </citation>
    <scope>NUCLEOTIDE SEQUENCE [LARGE SCALE GENOMIC DNA]</scope>
    <source>
        <strain evidence="2 3">CCM 3239</strain>
    </source>
</reference>
<name>A0A2K8P6L2_STRLA</name>
<evidence type="ECO:0000313" key="2">
    <source>
        <dbReference type="EMBL" id="ATZ22387.1"/>
    </source>
</evidence>
<proteinExistence type="predicted"/>
<feature type="compositionally biased region" description="Gly residues" evidence="1">
    <location>
        <begin position="61"/>
        <end position="72"/>
    </location>
</feature>
<dbReference type="AlphaFoldDB" id="A0A2K8P6L2"/>
<protein>
    <submittedName>
        <fullName evidence="2">Uncharacterized protein</fullName>
    </submittedName>
</protein>
<gene>
    <name evidence="2" type="ORF">SLAV_02315</name>
</gene>
<evidence type="ECO:0000256" key="1">
    <source>
        <dbReference type="SAM" id="MobiDB-lite"/>
    </source>
</evidence>
<organism evidence="2 3">
    <name type="scientific">Streptomyces lavendulae subsp. lavendulae</name>
    <dbReference type="NCBI Taxonomy" id="58340"/>
    <lineage>
        <taxon>Bacteria</taxon>
        <taxon>Bacillati</taxon>
        <taxon>Actinomycetota</taxon>
        <taxon>Actinomycetes</taxon>
        <taxon>Kitasatosporales</taxon>
        <taxon>Streptomycetaceae</taxon>
        <taxon>Streptomyces</taxon>
    </lineage>
</organism>
<feature type="region of interest" description="Disordered" evidence="1">
    <location>
        <begin position="47"/>
        <end position="73"/>
    </location>
</feature>
<keyword evidence="3" id="KW-1185">Reference proteome</keyword>